<feature type="region of interest" description="Disordered" evidence="3">
    <location>
        <begin position="390"/>
        <end position="410"/>
    </location>
</feature>
<evidence type="ECO:0000256" key="2">
    <source>
        <dbReference type="ARBA" id="ARBA00023239"/>
    </source>
</evidence>
<proteinExistence type="predicted"/>
<keyword evidence="1 4" id="KW-0732">Signal</keyword>
<evidence type="ECO:0000256" key="1">
    <source>
        <dbReference type="ARBA" id="ARBA00022729"/>
    </source>
</evidence>
<dbReference type="Proteomes" id="UP000054988">
    <property type="component" value="Unassembled WGS sequence"/>
</dbReference>
<dbReference type="InterPro" id="IPR008929">
    <property type="entry name" value="Chondroitin_lyas"/>
</dbReference>
<dbReference type="eggNOG" id="ENOG502QSJY">
    <property type="taxonomic scope" value="Eukaryota"/>
</dbReference>
<dbReference type="EMBL" id="LATX01002022">
    <property type="protein sequence ID" value="KTB34930.1"/>
    <property type="molecule type" value="Genomic_DNA"/>
</dbReference>
<evidence type="ECO:0000256" key="3">
    <source>
        <dbReference type="SAM" id="MobiDB-lite"/>
    </source>
</evidence>
<feature type="domain" description="Alginate lyase" evidence="5">
    <location>
        <begin position="63"/>
        <end position="353"/>
    </location>
</feature>
<evidence type="ECO:0000313" key="7">
    <source>
        <dbReference type="Proteomes" id="UP000054988"/>
    </source>
</evidence>
<evidence type="ECO:0000256" key="4">
    <source>
        <dbReference type="SAM" id="SignalP"/>
    </source>
</evidence>
<reference evidence="6 7" key="1">
    <citation type="submission" date="2015-12" db="EMBL/GenBank/DDBJ databases">
        <title>Draft genome sequence of Moniliophthora roreri, the causal agent of frosty pod rot of cacao.</title>
        <authorList>
            <person name="Aime M.C."/>
            <person name="Diaz-Valderrama J.R."/>
            <person name="Kijpornyongpan T."/>
            <person name="Phillips-Mora W."/>
        </authorList>
    </citation>
    <scope>NUCLEOTIDE SEQUENCE [LARGE SCALE GENOMIC DNA]</scope>
    <source>
        <strain evidence="6 7">MCA 2952</strain>
    </source>
</reference>
<dbReference type="SUPFAM" id="SSF48230">
    <property type="entry name" value="Chondroitin AC/alginate lyase"/>
    <property type="match status" value="1"/>
</dbReference>
<dbReference type="GO" id="GO:0042597">
    <property type="term" value="C:periplasmic space"/>
    <property type="evidence" value="ECO:0007669"/>
    <property type="project" value="InterPro"/>
</dbReference>
<feature type="compositionally biased region" description="Basic and acidic residues" evidence="3">
    <location>
        <begin position="390"/>
        <end position="400"/>
    </location>
</feature>
<feature type="chain" id="PRO_5006901653" evidence="4">
    <location>
        <begin position="20"/>
        <end position="410"/>
    </location>
</feature>
<sequence length="410" mass="46488">MLFHLFLLVFTTLFQHANAAASYISDFVDPDFILSREFAIHTYPAEVSIVKWARQFSLKGPWSVMDKPVLPPSGNKHDYMSWSPYSWPNCSSVGNTTVLSDEEVWKRCPYEIRDGEFNPDGRIVSDAGAFDDLSNAVLYNAISAIITGGNTNLFSRNVAAYLKRWFLDPKTKMNPHLTYAQMQRGPNGQVGRHTGVLDMKGFSKIASGILILRKSNNTDYTSEIDEGMIVWCKEYIQWLDTNPTAHLERIALNNHGTFFYVQMTSLKLIINDREGAIQAIETFYANQFLGQIEENGEQPLEAVRTRPYHYHAYNLAALVSIARIAKYLDPNTDAWTRTTFKNGTIQKALDFSLTLDAKRSNETENAGDLWPCIAAIGSVFGDPEAVHRWADANERGRESKDDEEDQWDKE</sequence>
<dbReference type="Pfam" id="PF05426">
    <property type="entry name" value="Alginate_lyase"/>
    <property type="match status" value="1"/>
</dbReference>
<dbReference type="Gene3D" id="1.50.10.100">
    <property type="entry name" value="Chondroitin AC/alginate lyase"/>
    <property type="match status" value="1"/>
</dbReference>
<evidence type="ECO:0000313" key="6">
    <source>
        <dbReference type="EMBL" id="KTB34930.1"/>
    </source>
</evidence>
<protein>
    <submittedName>
        <fullName evidence="6">Putative chondroitin AC/alginate lyase</fullName>
    </submittedName>
</protein>
<feature type="signal peptide" evidence="4">
    <location>
        <begin position="1"/>
        <end position="19"/>
    </location>
</feature>
<organism evidence="6 7">
    <name type="scientific">Moniliophthora roreri</name>
    <name type="common">Frosty pod rot fungus</name>
    <name type="synonym">Monilia roreri</name>
    <dbReference type="NCBI Taxonomy" id="221103"/>
    <lineage>
        <taxon>Eukaryota</taxon>
        <taxon>Fungi</taxon>
        <taxon>Dikarya</taxon>
        <taxon>Basidiomycota</taxon>
        <taxon>Agaricomycotina</taxon>
        <taxon>Agaricomycetes</taxon>
        <taxon>Agaricomycetidae</taxon>
        <taxon>Agaricales</taxon>
        <taxon>Marasmiineae</taxon>
        <taxon>Marasmiaceae</taxon>
        <taxon>Moniliophthora</taxon>
    </lineage>
</organism>
<dbReference type="GO" id="GO:0016829">
    <property type="term" value="F:lyase activity"/>
    <property type="evidence" value="ECO:0007669"/>
    <property type="project" value="UniProtKB-KW"/>
</dbReference>
<dbReference type="AlphaFoldDB" id="A0A0W0FFK1"/>
<accession>A0A0W0FFK1</accession>
<keyword evidence="2 6" id="KW-0456">Lyase</keyword>
<comment type="caution">
    <text evidence="6">The sequence shown here is derived from an EMBL/GenBank/DDBJ whole genome shotgun (WGS) entry which is preliminary data.</text>
</comment>
<dbReference type="InterPro" id="IPR008397">
    <property type="entry name" value="Alginate_lyase_dom"/>
</dbReference>
<feature type="compositionally biased region" description="Acidic residues" evidence="3">
    <location>
        <begin position="401"/>
        <end position="410"/>
    </location>
</feature>
<gene>
    <name evidence="6" type="ORF">WG66_12471</name>
</gene>
<evidence type="ECO:0000259" key="5">
    <source>
        <dbReference type="Pfam" id="PF05426"/>
    </source>
</evidence>
<name>A0A0W0FFK1_MONRR</name>